<dbReference type="GeneID" id="93351965"/>
<evidence type="ECO:0000313" key="1">
    <source>
        <dbReference type="EMBL" id="STZ67486.1"/>
    </source>
</evidence>
<dbReference type="Proteomes" id="UP000254927">
    <property type="component" value="Unassembled WGS sequence"/>
</dbReference>
<name>A0A378TX71_NEIEL</name>
<reference evidence="1 2" key="1">
    <citation type="submission" date="2018-06" db="EMBL/GenBank/DDBJ databases">
        <authorList>
            <consortium name="Pathogen Informatics"/>
            <person name="Doyle S."/>
        </authorList>
    </citation>
    <scope>NUCLEOTIDE SEQUENCE [LARGE SCALE GENOMIC DNA]</scope>
    <source>
        <strain evidence="1 2">NCTC10660</strain>
    </source>
</reference>
<dbReference type="EMBL" id="UGQW01000002">
    <property type="protein sequence ID" value="STZ67486.1"/>
    <property type="molecule type" value="Genomic_DNA"/>
</dbReference>
<evidence type="ECO:0000313" key="2">
    <source>
        <dbReference type="Proteomes" id="UP000254927"/>
    </source>
</evidence>
<accession>A0A378TX71</accession>
<protein>
    <submittedName>
        <fullName evidence="1">Uncharacterized protein</fullName>
    </submittedName>
</protein>
<dbReference type="AlphaFoldDB" id="A0A378TX71"/>
<proteinExistence type="predicted"/>
<organism evidence="1 2">
    <name type="scientific">Neisseria elongata</name>
    <dbReference type="NCBI Taxonomy" id="495"/>
    <lineage>
        <taxon>Bacteria</taxon>
        <taxon>Pseudomonadati</taxon>
        <taxon>Pseudomonadota</taxon>
        <taxon>Betaproteobacteria</taxon>
        <taxon>Neisseriales</taxon>
        <taxon>Neisseriaceae</taxon>
        <taxon>Neisseria</taxon>
    </lineage>
</organism>
<sequence length="169" mass="18965">MQNAQSLQHNADIETLNRCCLVVDGNGHRPDLIDDSLPENFGALAAEAMLPQIRTTALMIAASRHDFSRPSPSVFTDEADWFAARILVLQARVFHLDISLRFMLETANRRAADFAAARNLPFIPAKIRMSLHTRRPNNLLMMDCALPLHQEDLGLIENSRRLAAKLPQL</sequence>
<dbReference type="RefSeq" id="WP_074897570.1">
    <property type="nucleotide sequence ID" value="NZ_CP031252.1"/>
</dbReference>
<gene>
    <name evidence="1" type="ORF">NCTC10660_00969</name>
</gene>